<reference evidence="2 3" key="1">
    <citation type="submission" date="2020-08" db="EMBL/GenBank/DDBJ databases">
        <title>Genomic Encyclopedia of Type Strains, Phase IV (KMG-V): Genome sequencing to study the core and pangenomes of soil and plant-associated prokaryotes.</title>
        <authorList>
            <person name="Whitman W."/>
        </authorList>
    </citation>
    <scope>NUCLEOTIDE SEQUENCE [LARGE SCALE GENOMIC DNA]</scope>
    <source>
        <strain evidence="2 3">SRMrh-85</strain>
    </source>
</reference>
<evidence type="ECO:0000259" key="1">
    <source>
        <dbReference type="PROSITE" id="PS51677"/>
    </source>
</evidence>
<keyword evidence="3" id="KW-1185">Reference proteome</keyword>
<dbReference type="Pfam" id="PF01522">
    <property type="entry name" value="Polysacc_deac_1"/>
    <property type="match status" value="1"/>
</dbReference>
<dbReference type="InterPro" id="IPR037950">
    <property type="entry name" value="PgdA-like"/>
</dbReference>
<dbReference type="Gene3D" id="3.20.20.370">
    <property type="entry name" value="Glycoside hydrolase/deacetylase"/>
    <property type="match status" value="1"/>
</dbReference>
<dbReference type="SUPFAM" id="SSF88713">
    <property type="entry name" value="Glycoside hydrolase/deacetylase"/>
    <property type="match status" value="1"/>
</dbReference>
<dbReference type="PANTHER" id="PTHR47561">
    <property type="entry name" value="POLYSACCHARIDE DEACETYLASE FAMILY PROTEIN (AFU_ORTHOLOGUE AFUA_6G05030)"/>
    <property type="match status" value="1"/>
</dbReference>
<dbReference type="PROSITE" id="PS51677">
    <property type="entry name" value="NODB"/>
    <property type="match status" value="1"/>
</dbReference>
<dbReference type="CDD" id="cd10938">
    <property type="entry name" value="CE4_HpPgdA_like"/>
    <property type="match status" value="1"/>
</dbReference>
<comment type="caution">
    <text evidence="2">The sequence shown here is derived from an EMBL/GenBank/DDBJ whole genome shotgun (WGS) entry which is preliminary data.</text>
</comment>
<sequence>MSDQNTMQPWQWPEQEWRRIVTHVRAGRSLRPDKWKGGARVAVALSFDSDHETNELRDGGGSVNRLSWGQYGNRVGVPRILSLLEKYSVPVSFYVPAVSALLYPDEQRRIVDAGHEIGVHGWIHELNSKLEFADERDLLGRSMDTLEKITGKRPTGFRSPSGDFSKNTLQILQELGFAYDSSLGADDDCYELEMDGEPTGLVEIPFDWVRDDAVYFLMHRFQGLRPYTPPSDVFDIFRRELEAAYAEGGLFELTMHPHVITNRSRIWIVEELIRYAKSLPDGVWFARHDEVVNYALQNAKLR</sequence>
<feature type="domain" description="NodB homology" evidence="1">
    <location>
        <begin position="62"/>
        <end position="302"/>
    </location>
</feature>
<dbReference type="RefSeq" id="WP_110386239.1">
    <property type="nucleotide sequence ID" value="NZ_JACHVZ010000018.1"/>
</dbReference>
<protein>
    <submittedName>
        <fullName evidence="2">Peptidoglycan/xylan/chitin deacetylase (PgdA/CDA1 family)</fullName>
    </submittedName>
</protein>
<proteinExistence type="predicted"/>
<dbReference type="InterPro" id="IPR002509">
    <property type="entry name" value="NODB_dom"/>
</dbReference>
<dbReference type="InterPro" id="IPR011330">
    <property type="entry name" value="Glyco_hydro/deAcase_b/a-brl"/>
</dbReference>
<organism evidence="2 3">
    <name type="scientific">Paraburkholderia silvatlantica</name>
    <dbReference type="NCBI Taxonomy" id="321895"/>
    <lineage>
        <taxon>Bacteria</taxon>
        <taxon>Pseudomonadati</taxon>
        <taxon>Pseudomonadota</taxon>
        <taxon>Betaproteobacteria</taxon>
        <taxon>Burkholderiales</taxon>
        <taxon>Burkholderiaceae</taxon>
        <taxon>Paraburkholderia</taxon>
    </lineage>
</organism>
<dbReference type="EMBL" id="JACHVZ010000018">
    <property type="protein sequence ID" value="MBB2931238.1"/>
    <property type="molecule type" value="Genomic_DNA"/>
</dbReference>
<gene>
    <name evidence="2" type="ORF">FHX59_005708</name>
</gene>
<dbReference type="PANTHER" id="PTHR47561:SF1">
    <property type="entry name" value="POLYSACCHARIDE DEACETYLASE FAMILY PROTEIN (AFU_ORTHOLOGUE AFUA_6G05030)"/>
    <property type="match status" value="1"/>
</dbReference>
<evidence type="ECO:0000313" key="3">
    <source>
        <dbReference type="Proteomes" id="UP000533533"/>
    </source>
</evidence>
<evidence type="ECO:0000313" key="2">
    <source>
        <dbReference type="EMBL" id="MBB2931238.1"/>
    </source>
</evidence>
<name>A0ABR6FV26_9BURK</name>
<dbReference type="Proteomes" id="UP000533533">
    <property type="component" value="Unassembled WGS sequence"/>
</dbReference>
<accession>A0ABR6FV26</accession>